<evidence type="ECO:0000256" key="2">
    <source>
        <dbReference type="ARBA" id="ARBA00004141"/>
    </source>
</evidence>
<dbReference type="EMBL" id="CP045652">
    <property type="protein sequence ID" value="QGA27240.1"/>
    <property type="molecule type" value="Genomic_DNA"/>
</dbReference>
<keyword evidence="15" id="KW-1185">Reference proteome</keyword>
<evidence type="ECO:0000256" key="6">
    <source>
        <dbReference type="ARBA" id="ARBA00022801"/>
    </source>
</evidence>
<reference evidence="14 15" key="1">
    <citation type="submission" date="2019-10" db="EMBL/GenBank/DDBJ databases">
        <authorList>
            <person name="Dong K."/>
        </authorList>
    </citation>
    <scope>NUCLEOTIDE SEQUENCE [LARGE SCALE GENOMIC DNA]</scope>
    <source>
        <strain evidence="15">dk4302</strain>
    </source>
</reference>
<feature type="transmembrane region" description="Helical" evidence="11">
    <location>
        <begin position="413"/>
        <end position="432"/>
    </location>
</feature>
<dbReference type="PANTHER" id="PTHR42837:SF2">
    <property type="entry name" value="MEMBRANE METALLOPROTEASE ARASP2, CHLOROPLASTIC-RELATED"/>
    <property type="match status" value="1"/>
</dbReference>
<dbReference type="GO" id="GO:0046872">
    <property type="term" value="F:metal ion binding"/>
    <property type="evidence" value="ECO:0007669"/>
    <property type="project" value="UniProtKB-KW"/>
</dbReference>
<dbReference type="EC" id="3.4.24.-" evidence="11"/>
<dbReference type="Pfam" id="PF17820">
    <property type="entry name" value="PDZ_6"/>
    <property type="match status" value="1"/>
</dbReference>
<accession>A0A5Q0QI99</accession>
<gene>
    <name evidence="14" type="primary">rseP</name>
    <name evidence="14" type="ORF">GFH32_13385</name>
</gene>
<keyword evidence="6 11" id="KW-0378">Hydrolase</keyword>
<dbReference type="InterPro" id="IPR004387">
    <property type="entry name" value="Pept_M50_Zn"/>
</dbReference>
<dbReference type="InterPro" id="IPR008915">
    <property type="entry name" value="Peptidase_M50"/>
</dbReference>
<feature type="transmembrane region" description="Helical" evidence="11">
    <location>
        <begin position="104"/>
        <end position="127"/>
    </location>
</feature>
<evidence type="ECO:0000256" key="9">
    <source>
        <dbReference type="ARBA" id="ARBA00023049"/>
    </source>
</evidence>
<dbReference type="KEGG" id="sphe:GFH32_13385"/>
<dbReference type="GO" id="GO:0016020">
    <property type="term" value="C:membrane"/>
    <property type="evidence" value="ECO:0007669"/>
    <property type="project" value="UniProtKB-SubCell"/>
</dbReference>
<keyword evidence="7 11" id="KW-0862">Zinc</keyword>
<evidence type="ECO:0000259" key="12">
    <source>
        <dbReference type="Pfam" id="PF02163"/>
    </source>
</evidence>
<keyword evidence="5 11" id="KW-0812">Transmembrane</keyword>
<keyword evidence="11" id="KW-0479">Metal-binding</keyword>
<keyword evidence="10 11" id="KW-0472">Membrane</keyword>
<feature type="domain" description="PDZ" evidence="13">
    <location>
        <begin position="225"/>
        <end position="277"/>
    </location>
</feature>
<evidence type="ECO:0000313" key="15">
    <source>
        <dbReference type="Proteomes" id="UP000326921"/>
    </source>
</evidence>
<dbReference type="RefSeq" id="WP_153512080.1">
    <property type="nucleotide sequence ID" value="NZ_CP045652.1"/>
</dbReference>
<sequence>MGIIIMVLQVLLGLSLLIILHELGHFLAARAFGIKVEKFYLFFDAWGFKLFKFNYKGCEYGVGWLPLGGYVKIAGMIDESMDTEQLKGEPQPWEFRSKPAWQRLIVMLGGIIVNVIVGIVVFWMLTFSYGSTDLNTKELYGLKPGIIGQKVGLQEGDKILAVNGKETKLFYADIMASEVLMGDAELTVERAGQELKIKMPADILNDVSEHKKNEFVEPMFKMLPVNTIAEGSRAAKMGLAVGDSIVSVNHTAVVQLDEYKKQLDANKGKEIVLGVIRKGSAIELKAPADTTGTLGFSNIPFVQQKYGFIEALPIGAAKAFSVITDNIKGFGKIFKGEVRADKALSGPVGIATMFGTEVDWVRFWGLVGMLSMALAFMNILPIPALDGGHVIFLLIEMIQGKPLSEKFLERAQMVGFFILVALMIFVFGNDIFKLTK</sequence>
<comment type="subcellular location">
    <subcellularLocation>
        <location evidence="2">Membrane</location>
        <topology evidence="2">Multi-pass membrane protein</topology>
    </subcellularLocation>
</comment>
<evidence type="ECO:0000256" key="1">
    <source>
        <dbReference type="ARBA" id="ARBA00001947"/>
    </source>
</evidence>
<dbReference type="GO" id="GO:0004222">
    <property type="term" value="F:metalloendopeptidase activity"/>
    <property type="evidence" value="ECO:0007669"/>
    <property type="project" value="InterPro"/>
</dbReference>
<dbReference type="NCBIfam" id="TIGR00054">
    <property type="entry name" value="RIP metalloprotease RseP"/>
    <property type="match status" value="1"/>
</dbReference>
<evidence type="ECO:0000256" key="8">
    <source>
        <dbReference type="ARBA" id="ARBA00022989"/>
    </source>
</evidence>
<evidence type="ECO:0000259" key="13">
    <source>
        <dbReference type="Pfam" id="PF17820"/>
    </source>
</evidence>
<keyword evidence="9 11" id="KW-0482">Metalloprotease</keyword>
<dbReference type="GO" id="GO:0006508">
    <property type="term" value="P:proteolysis"/>
    <property type="evidence" value="ECO:0007669"/>
    <property type="project" value="UniProtKB-KW"/>
</dbReference>
<dbReference type="AlphaFoldDB" id="A0A5Q0QI99"/>
<evidence type="ECO:0000256" key="4">
    <source>
        <dbReference type="ARBA" id="ARBA00022670"/>
    </source>
</evidence>
<proteinExistence type="inferred from homology"/>
<dbReference type="Pfam" id="PF02163">
    <property type="entry name" value="Peptidase_M50"/>
    <property type="match status" value="1"/>
</dbReference>
<comment type="similarity">
    <text evidence="3 11">Belongs to the peptidase M50B family.</text>
</comment>
<dbReference type="InterPro" id="IPR036034">
    <property type="entry name" value="PDZ_sf"/>
</dbReference>
<evidence type="ECO:0000256" key="10">
    <source>
        <dbReference type="ARBA" id="ARBA00023136"/>
    </source>
</evidence>
<evidence type="ECO:0000313" key="14">
    <source>
        <dbReference type="EMBL" id="QGA27240.1"/>
    </source>
</evidence>
<evidence type="ECO:0000256" key="7">
    <source>
        <dbReference type="ARBA" id="ARBA00022833"/>
    </source>
</evidence>
<dbReference type="Proteomes" id="UP000326921">
    <property type="component" value="Chromosome"/>
</dbReference>
<evidence type="ECO:0000256" key="5">
    <source>
        <dbReference type="ARBA" id="ARBA00022692"/>
    </source>
</evidence>
<evidence type="ECO:0000256" key="11">
    <source>
        <dbReference type="RuleBase" id="RU362031"/>
    </source>
</evidence>
<keyword evidence="4 14" id="KW-0645">Protease</keyword>
<dbReference type="InterPro" id="IPR041489">
    <property type="entry name" value="PDZ_6"/>
</dbReference>
<comment type="cofactor">
    <cofactor evidence="1 11">
        <name>Zn(2+)</name>
        <dbReference type="ChEBI" id="CHEBI:29105"/>
    </cofactor>
</comment>
<dbReference type="SUPFAM" id="SSF50156">
    <property type="entry name" value="PDZ domain-like"/>
    <property type="match status" value="2"/>
</dbReference>
<feature type="transmembrane region" description="Helical" evidence="11">
    <location>
        <begin position="363"/>
        <end position="384"/>
    </location>
</feature>
<name>A0A5Q0QI99_9SPHI</name>
<keyword evidence="8 11" id="KW-1133">Transmembrane helix</keyword>
<feature type="domain" description="Peptidase M50" evidence="12">
    <location>
        <begin position="10"/>
        <end position="422"/>
    </location>
</feature>
<protein>
    <recommendedName>
        <fullName evidence="11">Zinc metalloprotease</fullName>
        <ecNumber evidence="11">3.4.24.-</ecNumber>
    </recommendedName>
</protein>
<dbReference type="CDD" id="cd06163">
    <property type="entry name" value="S2P-M50_PDZ_RseP-like"/>
    <property type="match status" value="2"/>
</dbReference>
<evidence type="ECO:0000256" key="3">
    <source>
        <dbReference type="ARBA" id="ARBA00007931"/>
    </source>
</evidence>
<dbReference type="Gene3D" id="2.30.42.10">
    <property type="match status" value="2"/>
</dbReference>
<dbReference type="PANTHER" id="PTHR42837">
    <property type="entry name" value="REGULATOR OF SIGMA-E PROTEASE RSEP"/>
    <property type="match status" value="1"/>
</dbReference>
<organism evidence="14 15">
    <name type="scientific">Sphingobacterium zhuxiongii</name>
    <dbReference type="NCBI Taxonomy" id="2662364"/>
    <lineage>
        <taxon>Bacteria</taxon>
        <taxon>Pseudomonadati</taxon>
        <taxon>Bacteroidota</taxon>
        <taxon>Sphingobacteriia</taxon>
        <taxon>Sphingobacteriales</taxon>
        <taxon>Sphingobacteriaceae</taxon>
        <taxon>Sphingobacterium</taxon>
    </lineage>
</organism>